<name>A0ABS4FZQ0_9CLOT</name>
<evidence type="ECO:0000259" key="1">
    <source>
        <dbReference type="Pfam" id="PF04324"/>
    </source>
</evidence>
<dbReference type="Pfam" id="PF04324">
    <property type="entry name" value="Fer2_BFD"/>
    <property type="match status" value="1"/>
</dbReference>
<evidence type="ECO:0000313" key="3">
    <source>
        <dbReference type="Proteomes" id="UP001519271"/>
    </source>
</evidence>
<dbReference type="Gene3D" id="1.10.10.1100">
    <property type="entry name" value="BFD-like [2Fe-2S]-binding domain"/>
    <property type="match status" value="1"/>
</dbReference>
<proteinExistence type="predicted"/>
<feature type="domain" description="BFD-like [2Fe-2S]-binding" evidence="1">
    <location>
        <begin position="16"/>
        <end position="66"/>
    </location>
</feature>
<sequence length="74" mass="7962">MENGLNEEILDKLTKVCLCKAIPRKRMKDAIRAGADTVDKVNREVGSGTGGCGGKRCGPKIAALLEGYRNGEWV</sequence>
<protein>
    <submittedName>
        <fullName evidence="2">Bacterioferritin-associated ferredoxin</fullName>
    </submittedName>
</protein>
<accession>A0ABS4FZQ0</accession>
<comment type="caution">
    <text evidence="2">The sequence shown here is derived from an EMBL/GenBank/DDBJ whole genome shotgun (WGS) entry which is preliminary data.</text>
</comment>
<keyword evidence="3" id="KW-1185">Reference proteome</keyword>
<dbReference type="InterPro" id="IPR007419">
    <property type="entry name" value="BFD-like_2Fe2S-bd_dom"/>
</dbReference>
<dbReference type="RefSeq" id="WP_209458016.1">
    <property type="nucleotide sequence ID" value="NZ_JAGGKC010000001.1"/>
</dbReference>
<organism evidence="2 3">
    <name type="scientific">Youngiibacter multivorans</name>
    <dbReference type="NCBI Taxonomy" id="937251"/>
    <lineage>
        <taxon>Bacteria</taxon>
        <taxon>Bacillati</taxon>
        <taxon>Bacillota</taxon>
        <taxon>Clostridia</taxon>
        <taxon>Eubacteriales</taxon>
        <taxon>Clostridiaceae</taxon>
        <taxon>Youngiibacter</taxon>
    </lineage>
</organism>
<dbReference type="InterPro" id="IPR041854">
    <property type="entry name" value="BFD-like_2Fe2S-bd_dom_sf"/>
</dbReference>
<dbReference type="Proteomes" id="UP001519271">
    <property type="component" value="Unassembled WGS sequence"/>
</dbReference>
<evidence type="ECO:0000313" key="2">
    <source>
        <dbReference type="EMBL" id="MBP1917775.1"/>
    </source>
</evidence>
<gene>
    <name evidence="2" type="ORF">J2Z34_000238</name>
</gene>
<dbReference type="EMBL" id="JAGGKC010000001">
    <property type="protein sequence ID" value="MBP1917775.1"/>
    <property type="molecule type" value="Genomic_DNA"/>
</dbReference>
<reference evidence="2 3" key="1">
    <citation type="submission" date="2021-03" db="EMBL/GenBank/DDBJ databases">
        <title>Genomic Encyclopedia of Type Strains, Phase IV (KMG-IV): sequencing the most valuable type-strain genomes for metagenomic binning, comparative biology and taxonomic classification.</title>
        <authorList>
            <person name="Goeker M."/>
        </authorList>
    </citation>
    <scope>NUCLEOTIDE SEQUENCE [LARGE SCALE GENOMIC DNA]</scope>
    <source>
        <strain evidence="2 3">DSM 6139</strain>
    </source>
</reference>